<dbReference type="InterPro" id="IPR013320">
    <property type="entry name" value="ConA-like_dom_sf"/>
</dbReference>
<evidence type="ECO:0000313" key="8">
    <source>
        <dbReference type="EMBL" id="PQO46105.1"/>
    </source>
</evidence>
<protein>
    <recommendedName>
        <fullName evidence="7">LamG-like jellyroll fold domain-containing protein</fullName>
    </recommendedName>
</protein>
<organism evidence="8 9">
    <name type="scientific">Blastopirellula marina</name>
    <dbReference type="NCBI Taxonomy" id="124"/>
    <lineage>
        <taxon>Bacteria</taxon>
        <taxon>Pseudomonadati</taxon>
        <taxon>Planctomycetota</taxon>
        <taxon>Planctomycetia</taxon>
        <taxon>Pirellulales</taxon>
        <taxon>Pirellulaceae</taxon>
        <taxon>Blastopirellula</taxon>
    </lineage>
</organism>
<dbReference type="Pfam" id="PF13385">
    <property type="entry name" value="Laminin_G_3"/>
    <property type="match status" value="3"/>
</dbReference>
<sequence length="851" mass="91527">MLSRFPLLRSLLFLTSLIMVGASFVPASAATILLVTREGNGVLTSEEQARRNQFQAWGHTVNTIWAGSSQSAFDTAVGTANIAYVSEEITAADLGTKLRFASLGVISEEPFQDSQLGFSTANGSLSSGTNIYANGYGDIQLFNSSQERTILEGTLAPGFQILGQLTLNGPVAAGYIERGATLANTINGNSTAAGRRVRLPFGGSSFQWSSLSYAGLEAVQQAISIANTPIDSKELVLHWKLDETSGTAISDASGNGHDALFYTGSPTWTAGPRNGALHFDRTSDARTNGTFDPPSIGTVAFWIRRNAIPDYTERLFGTGEDWEVGFYANGRMFFDLGAGTNDGAFDTYDVNVANRWYHVVALYNSDLDTYSIYLNGEQIKSGSAALGDQAANYLFLGNRTGTSDRLNATIDDFRIYNYELSEEEIAELYGLVGHWKFNEGAGSVAADSSAFGNDANISGATWITDCAGNRALSFDGTGDRATTGGDFTPPAQGSVAFWFRSDDPTRGHQRLWGVDDNFEMRQSANGTLYVDLLVDSVYADSYPISPLNQNTHWYHIVSNYDSTDDRFEIFIDGELVRSGTATTPLVAVSPGTLTFGTRTGSAEYWQGAIRDFRIYNRRLLPSEAADLAHVIGHWELNEPSGSIAYDSTAAANHGTYVGSPTLGVEGPDPVNLGTAIELNGTNESVATESSLLNGLEQFTLAGWIRLDKLDKGQSFFGQNDVIEVGILYAHNQILVFTQNGGFLNVTESLTTDNWTHIAAVGDGTQLSIYLNGTLIATGGNSLSSGGFTDYGSSSFAFKIGEGVYKESGDYLEGQVDDVRVYSRALCAAEIMELATAGGEVGVRILRWTEAK</sequence>
<comment type="caution">
    <text evidence="8">The sequence shown here is derived from an EMBL/GenBank/DDBJ whole genome shotgun (WGS) entry which is preliminary data.</text>
</comment>
<keyword evidence="2" id="KW-0479">Metal-binding</keyword>
<keyword evidence="3 6" id="KW-0732">Signal</keyword>
<evidence type="ECO:0000256" key="1">
    <source>
        <dbReference type="ARBA" id="ARBA00001913"/>
    </source>
</evidence>
<proteinExistence type="predicted"/>
<dbReference type="EMBL" id="PUHZ01000011">
    <property type="protein sequence ID" value="PQO46105.1"/>
    <property type="molecule type" value="Genomic_DNA"/>
</dbReference>
<feature type="signal peptide" evidence="6">
    <location>
        <begin position="1"/>
        <end position="29"/>
    </location>
</feature>
<evidence type="ECO:0000256" key="5">
    <source>
        <dbReference type="ARBA" id="ARBA00023157"/>
    </source>
</evidence>
<feature type="domain" description="LamG-like jellyroll fold" evidence="7">
    <location>
        <begin position="696"/>
        <end position="828"/>
    </location>
</feature>
<feature type="domain" description="LamG-like jellyroll fold" evidence="7">
    <location>
        <begin position="485"/>
        <end position="622"/>
    </location>
</feature>
<dbReference type="GO" id="GO:0046872">
    <property type="term" value="F:metal ion binding"/>
    <property type="evidence" value="ECO:0007669"/>
    <property type="project" value="UniProtKB-KW"/>
</dbReference>
<evidence type="ECO:0000256" key="3">
    <source>
        <dbReference type="ARBA" id="ARBA00022729"/>
    </source>
</evidence>
<evidence type="ECO:0000256" key="6">
    <source>
        <dbReference type="SAM" id="SignalP"/>
    </source>
</evidence>
<feature type="chain" id="PRO_5015540750" description="LamG-like jellyroll fold domain-containing protein" evidence="6">
    <location>
        <begin position="30"/>
        <end position="851"/>
    </location>
</feature>
<dbReference type="Gene3D" id="2.60.120.200">
    <property type="match status" value="3"/>
</dbReference>
<gene>
    <name evidence="8" type="ORF">C5Y93_11050</name>
</gene>
<evidence type="ECO:0000259" key="7">
    <source>
        <dbReference type="SMART" id="SM00560"/>
    </source>
</evidence>
<dbReference type="AlphaFoldDB" id="A0A2S8GNV2"/>
<dbReference type="Proteomes" id="UP000237819">
    <property type="component" value="Unassembled WGS sequence"/>
</dbReference>
<name>A0A2S8GNV2_9BACT</name>
<accession>A0A2S8GNV2</accession>
<dbReference type="InterPro" id="IPR051360">
    <property type="entry name" value="Neuronal_Pentraxin_Related"/>
</dbReference>
<dbReference type="InterPro" id="IPR006558">
    <property type="entry name" value="LamG-like"/>
</dbReference>
<keyword evidence="5" id="KW-1015">Disulfide bond</keyword>
<reference evidence="8 9" key="1">
    <citation type="submission" date="2018-02" db="EMBL/GenBank/DDBJ databases">
        <title>Comparative genomes isolates from brazilian mangrove.</title>
        <authorList>
            <person name="Araujo J.E."/>
            <person name="Taketani R.G."/>
            <person name="Silva M.C.P."/>
            <person name="Loureco M.V."/>
            <person name="Andreote F.D."/>
        </authorList>
    </citation>
    <scope>NUCLEOTIDE SEQUENCE [LARGE SCALE GENOMIC DNA]</scope>
    <source>
        <strain evidence="8 9">Nap-Phe MGV</strain>
    </source>
</reference>
<dbReference type="PANTHER" id="PTHR19277:SF125">
    <property type="entry name" value="B6"/>
    <property type="match status" value="1"/>
</dbReference>
<dbReference type="SMART" id="SM00560">
    <property type="entry name" value="LamGL"/>
    <property type="match status" value="2"/>
</dbReference>
<evidence type="ECO:0000256" key="4">
    <source>
        <dbReference type="ARBA" id="ARBA00022837"/>
    </source>
</evidence>
<evidence type="ECO:0000313" key="9">
    <source>
        <dbReference type="Proteomes" id="UP000237819"/>
    </source>
</evidence>
<dbReference type="SUPFAM" id="SSF49899">
    <property type="entry name" value="Concanavalin A-like lectins/glucanases"/>
    <property type="match status" value="3"/>
</dbReference>
<evidence type="ECO:0000256" key="2">
    <source>
        <dbReference type="ARBA" id="ARBA00022723"/>
    </source>
</evidence>
<keyword evidence="4" id="KW-0106">Calcium</keyword>
<dbReference type="PANTHER" id="PTHR19277">
    <property type="entry name" value="PENTRAXIN"/>
    <property type="match status" value="1"/>
</dbReference>
<comment type="cofactor">
    <cofactor evidence="1">
        <name>Ca(2+)</name>
        <dbReference type="ChEBI" id="CHEBI:29108"/>
    </cofactor>
</comment>